<keyword evidence="17" id="KW-1185">Reference proteome</keyword>
<dbReference type="Gene3D" id="3.30.40.10">
    <property type="entry name" value="Zinc/RING finger domain, C3HC4 (zinc finger)"/>
    <property type="match status" value="1"/>
</dbReference>
<evidence type="ECO:0000256" key="7">
    <source>
        <dbReference type="ARBA" id="ARBA00022679"/>
    </source>
</evidence>
<gene>
    <name evidence="16" type="ORF">LLUT_LOCUS21284</name>
</gene>
<dbReference type="Proteomes" id="UP001497480">
    <property type="component" value="Unassembled WGS sequence"/>
</dbReference>
<comment type="similarity">
    <text evidence="5">Belongs to the RBR family. Ariadne subfamily.</text>
</comment>
<dbReference type="PROSITE" id="PS50089">
    <property type="entry name" value="ZF_RING_2"/>
    <property type="match status" value="1"/>
</dbReference>
<dbReference type="EMBL" id="CAXHTB010000014">
    <property type="protein sequence ID" value="CAL0320224.1"/>
    <property type="molecule type" value="Genomic_DNA"/>
</dbReference>
<accession>A0AAV1XEN1</accession>
<proteinExistence type="inferred from homology"/>
<keyword evidence="10 13" id="KW-0863">Zinc-finger</keyword>
<feature type="domain" description="RING-type" evidence="14">
    <location>
        <begin position="61"/>
        <end position="106"/>
    </location>
</feature>
<dbReference type="InterPro" id="IPR044066">
    <property type="entry name" value="TRIAD_supradom"/>
</dbReference>
<comment type="function">
    <text evidence="3">Might act as an E3 ubiquitin-protein ligase, or as part of E3 complex, which accepts ubiquitin from specific E2 ubiquitin-conjugating enzymes and then transfers it to substrates.</text>
</comment>
<dbReference type="GO" id="GO:0061630">
    <property type="term" value="F:ubiquitin protein ligase activity"/>
    <property type="evidence" value="ECO:0007669"/>
    <property type="project" value="UniProtKB-EC"/>
</dbReference>
<evidence type="ECO:0000259" key="15">
    <source>
        <dbReference type="PROSITE" id="PS51873"/>
    </source>
</evidence>
<keyword evidence="8" id="KW-0479">Metal-binding</keyword>
<comment type="cofactor">
    <cofactor evidence="2">
        <name>Zn(2+)</name>
        <dbReference type="ChEBI" id="CHEBI:29105"/>
    </cofactor>
</comment>
<dbReference type="SMART" id="SM00647">
    <property type="entry name" value="IBR"/>
    <property type="match status" value="2"/>
</dbReference>
<dbReference type="PROSITE" id="PS51873">
    <property type="entry name" value="TRIAD"/>
    <property type="match status" value="1"/>
</dbReference>
<evidence type="ECO:0000256" key="10">
    <source>
        <dbReference type="ARBA" id="ARBA00022771"/>
    </source>
</evidence>
<dbReference type="CDD" id="cd22584">
    <property type="entry name" value="Rcat_RBR_unk"/>
    <property type="match status" value="1"/>
</dbReference>
<evidence type="ECO:0000313" key="17">
    <source>
        <dbReference type="Proteomes" id="UP001497480"/>
    </source>
</evidence>
<evidence type="ECO:0000256" key="6">
    <source>
        <dbReference type="ARBA" id="ARBA00012251"/>
    </source>
</evidence>
<evidence type="ECO:0000256" key="8">
    <source>
        <dbReference type="ARBA" id="ARBA00022723"/>
    </source>
</evidence>
<dbReference type="AlphaFoldDB" id="A0AAV1XEN1"/>
<dbReference type="InterPro" id="IPR002867">
    <property type="entry name" value="IBR_dom"/>
</dbReference>
<evidence type="ECO:0000256" key="11">
    <source>
        <dbReference type="ARBA" id="ARBA00022786"/>
    </source>
</evidence>
<name>A0AAV1XEN1_LUPLU</name>
<feature type="domain" description="RING-type" evidence="15">
    <location>
        <begin position="57"/>
        <end position="260"/>
    </location>
</feature>
<evidence type="ECO:0000256" key="1">
    <source>
        <dbReference type="ARBA" id="ARBA00001798"/>
    </source>
</evidence>
<evidence type="ECO:0000256" key="13">
    <source>
        <dbReference type="PROSITE-ProRule" id="PRU00175"/>
    </source>
</evidence>
<reference evidence="16 17" key="1">
    <citation type="submission" date="2024-03" db="EMBL/GenBank/DDBJ databases">
        <authorList>
            <person name="Martinez-Hernandez J."/>
        </authorList>
    </citation>
    <scope>NUCLEOTIDE SEQUENCE [LARGE SCALE GENOMIC DNA]</scope>
</reference>
<dbReference type="InterPro" id="IPR013083">
    <property type="entry name" value="Znf_RING/FYVE/PHD"/>
</dbReference>
<dbReference type="SMART" id="SM00184">
    <property type="entry name" value="RING"/>
    <property type="match status" value="1"/>
</dbReference>
<evidence type="ECO:0000256" key="9">
    <source>
        <dbReference type="ARBA" id="ARBA00022737"/>
    </source>
</evidence>
<dbReference type="Gene3D" id="1.20.120.1750">
    <property type="match status" value="1"/>
</dbReference>
<organism evidence="16 17">
    <name type="scientific">Lupinus luteus</name>
    <name type="common">European yellow lupine</name>
    <dbReference type="NCBI Taxonomy" id="3873"/>
    <lineage>
        <taxon>Eukaryota</taxon>
        <taxon>Viridiplantae</taxon>
        <taxon>Streptophyta</taxon>
        <taxon>Embryophyta</taxon>
        <taxon>Tracheophyta</taxon>
        <taxon>Spermatophyta</taxon>
        <taxon>Magnoliopsida</taxon>
        <taxon>eudicotyledons</taxon>
        <taxon>Gunneridae</taxon>
        <taxon>Pentapetalae</taxon>
        <taxon>rosids</taxon>
        <taxon>fabids</taxon>
        <taxon>Fabales</taxon>
        <taxon>Fabaceae</taxon>
        <taxon>Papilionoideae</taxon>
        <taxon>50 kb inversion clade</taxon>
        <taxon>genistoids sensu lato</taxon>
        <taxon>core genistoids</taxon>
        <taxon>Genisteae</taxon>
        <taxon>Lupinus</taxon>
    </lineage>
</organism>
<comment type="catalytic activity">
    <reaction evidence="1">
        <text>[E2 ubiquitin-conjugating enzyme]-S-ubiquitinyl-L-cysteine + [acceptor protein]-L-lysine = [E2 ubiquitin-conjugating enzyme]-L-cysteine + [acceptor protein]-N(6)-ubiquitinyl-L-lysine.</text>
        <dbReference type="EC" id="2.3.2.31"/>
    </reaction>
</comment>
<evidence type="ECO:0000313" key="16">
    <source>
        <dbReference type="EMBL" id="CAL0320224.1"/>
    </source>
</evidence>
<evidence type="ECO:0000259" key="14">
    <source>
        <dbReference type="PROSITE" id="PS50089"/>
    </source>
</evidence>
<dbReference type="GO" id="GO:0016567">
    <property type="term" value="P:protein ubiquitination"/>
    <property type="evidence" value="ECO:0007669"/>
    <property type="project" value="InterPro"/>
</dbReference>
<dbReference type="GO" id="GO:0008270">
    <property type="term" value="F:zinc ion binding"/>
    <property type="evidence" value="ECO:0007669"/>
    <property type="project" value="UniProtKB-KW"/>
</dbReference>
<evidence type="ECO:0000256" key="12">
    <source>
        <dbReference type="ARBA" id="ARBA00022833"/>
    </source>
</evidence>
<dbReference type="PANTHER" id="PTHR11685">
    <property type="entry name" value="RBR FAMILY RING FINGER AND IBR DOMAIN-CONTAINING"/>
    <property type="match status" value="1"/>
</dbReference>
<dbReference type="Pfam" id="PF01485">
    <property type="entry name" value="IBR"/>
    <property type="match status" value="2"/>
</dbReference>
<dbReference type="EC" id="2.3.2.31" evidence="6"/>
<dbReference type="PROSITE" id="PS00518">
    <property type="entry name" value="ZF_RING_1"/>
    <property type="match status" value="1"/>
</dbReference>
<evidence type="ECO:0000256" key="4">
    <source>
        <dbReference type="ARBA" id="ARBA00004906"/>
    </source>
</evidence>
<sequence>MGNRVCKLWIPIKLLTNVRKPSKPSTSTITPSFLGLFQQRLLQFNDDILLDPNGPIPAFICQICFETKSLRDSLSIEGCTHFYCTNCILKYIVSKLQDNVLKLVCPEKGCNGVLNPHYLRPYLPSKVLVWWENALSESVIPESVKFYCPFNDCSALLINDCNKGVVIRDSKCPHCERSICVQCRAPWHVEMSCEKFQKMKGKEEDMMKDLAKRKNWRRCPKCKHYVEKNGGCHNMRCRCDHIFCYHCGKSYTRNRLHSCQ</sequence>
<keyword evidence="9" id="KW-0677">Repeat</keyword>
<dbReference type="InterPro" id="IPR017907">
    <property type="entry name" value="Znf_RING_CS"/>
</dbReference>
<keyword evidence="11" id="KW-0833">Ubl conjugation pathway</keyword>
<dbReference type="InterPro" id="IPR001841">
    <property type="entry name" value="Znf_RING"/>
</dbReference>
<dbReference type="InterPro" id="IPR031127">
    <property type="entry name" value="E3_UB_ligase_RBR"/>
</dbReference>
<keyword evidence="7" id="KW-0808">Transferase</keyword>
<protein>
    <recommendedName>
        <fullName evidence="6">RBR-type E3 ubiquitin transferase</fullName>
        <ecNumber evidence="6">2.3.2.31</ecNumber>
    </recommendedName>
</protein>
<comment type="pathway">
    <text evidence="4">Protein modification; protein ubiquitination.</text>
</comment>
<dbReference type="FunFam" id="3.30.40.10:FF:000230">
    <property type="entry name" value="RBR-type E3 ubiquitin transferase"/>
    <property type="match status" value="1"/>
</dbReference>
<evidence type="ECO:0000256" key="5">
    <source>
        <dbReference type="ARBA" id="ARBA00005884"/>
    </source>
</evidence>
<evidence type="ECO:0000256" key="3">
    <source>
        <dbReference type="ARBA" id="ARBA00003976"/>
    </source>
</evidence>
<keyword evidence="12" id="KW-0862">Zinc</keyword>
<dbReference type="SUPFAM" id="SSF57850">
    <property type="entry name" value="RING/U-box"/>
    <property type="match status" value="2"/>
</dbReference>
<evidence type="ECO:0000256" key="2">
    <source>
        <dbReference type="ARBA" id="ARBA00001947"/>
    </source>
</evidence>
<comment type="caution">
    <text evidence="16">The sequence shown here is derived from an EMBL/GenBank/DDBJ whole genome shotgun (WGS) entry which is preliminary data.</text>
</comment>